<organism evidence="2 3">
    <name type="scientific">Robinsoniella peoriensis</name>
    <dbReference type="NCBI Taxonomy" id="180332"/>
    <lineage>
        <taxon>Bacteria</taxon>
        <taxon>Bacillati</taxon>
        <taxon>Bacillota</taxon>
        <taxon>Clostridia</taxon>
        <taxon>Lachnospirales</taxon>
        <taxon>Lachnospiraceae</taxon>
        <taxon>Robinsoniella</taxon>
    </lineage>
</organism>
<sequence length="159" mass="16759" precursor="true">MNRIAKKLFAAGLAGCMTLSMGLTAFAAEQQGPFDAKLYKTGTTTLSMGDGALLDAVYTETSGGIQVTVNVDEGFKAYGMSGSLTKVYMDTDGDGVINKDVNVVADRDGNGKTDALIFTYTGPVSDIENLKIIGDFTISVLNLMPMNSIGDLVIENHAE</sequence>
<evidence type="ECO:0000313" key="2">
    <source>
        <dbReference type="EMBL" id="TLD02697.1"/>
    </source>
</evidence>
<feature type="signal peptide" evidence="1">
    <location>
        <begin position="1"/>
        <end position="27"/>
    </location>
</feature>
<evidence type="ECO:0000313" key="3">
    <source>
        <dbReference type="Proteomes" id="UP000306509"/>
    </source>
</evidence>
<dbReference type="Proteomes" id="UP000306509">
    <property type="component" value="Unassembled WGS sequence"/>
</dbReference>
<gene>
    <name evidence="2" type="ORF">DSM106044_00195</name>
</gene>
<protein>
    <submittedName>
        <fullName evidence="2">Uncharacterized protein</fullName>
    </submittedName>
</protein>
<feature type="chain" id="PRO_5020359477" evidence="1">
    <location>
        <begin position="28"/>
        <end position="159"/>
    </location>
</feature>
<dbReference type="EMBL" id="QGQD01000006">
    <property type="protein sequence ID" value="TLD02697.1"/>
    <property type="molecule type" value="Genomic_DNA"/>
</dbReference>
<keyword evidence="1" id="KW-0732">Signal</keyword>
<keyword evidence="3" id="KW-1185">Reference proteome</keyword>
<dbReference type="STRING" id="180332.GCA_000797495_04517"/>
<evidence type="ECO:0000256" key="1">
    <source>
        <dbReference type="SAM" id="SignalP"/>
    </source>
</evidence>
<reference evidence="2 3" key="1">
    <citation type="journal article" date="2019" name="Anaerobe">
        <title>Detection of Robinsoniella peoriensis in multiple bone samples of a trauma patient.</title>
        <authorList>
            <person name="Schrottner P."/>
            <person name="Hartwich K."/>
            <person name="Bunk B."/>
            <person name="Schober I."/>
            <person name="Helbig S."/>
            <person name="Rudolph W.W."/>
            <person name="Gunzer F."/>
        </authorList>
    </citation>
    <scope>NUCLEOTIDE SEQUENCE [LARGE SCALE GENOMIC DNA]</scope>
    <source>
        <strain evidence="2 3">DSM 106044</strain>
    </source>
</reference>
<accession>A0A4U8QCB6</accession>
<name>A0A4U8QCB6_9FIRM</name>
<comment type="caution">
    <text evidence="2">The sequence shown here is derived from an EMBL/GenBank/DDBJ whole genome shotgun (WGS) entry which is preliminary data.</text>
</comment>
<dbReference type="AlphaFoldDB" id="A0A4U8QCB6"/>
<dbReference type="RefSeq" id="WP_138001568.1">
    <property type="nucleotide sequence ID" value="NZ_QGQD01000006.1"/>
</dbReference>
<proteinExistence type="predicted"/>